<evidence type="ECO:0000259" key="12">
    <source>
        <dbReference type="Pfam" id="PF17794"/>
    </source>
</evidence>
<organism evidence="15">
    <name type="scientific">Darwinula stevensoni</name>
    <dbReference type="NCBI Taxonomy" id="69355"/>
    <lineage>
        <taxon>Eukaryota</taxon>
        <taxon>Metazoa</taxon>
        <taxon>Ecdysozoa</taxon>
        <taxon>Arthropoda</taxon>
        <taxon>Crustacea</taxon>
        <taxon>Oligostraca</taxon>
        <taxon>Ostracoda</taxon>
        <taxon>Podocopa</taxon>
        <taxon>Podocopida</taxon>
        <taxon>Darwinulocopina</taxon>
        <taxon>Darwinuloidea</taxon>
        <taxon>Darwinulidae</taxon>
        <taxon>Darwinula</taxon>
    </lineage>
</organism>
<feature type="domain" description="Major vault protein repeat" evidence="12">
    <location>
        <begin position="296"/>
        <end position="343"/>
    </location>
</feature>
<dbReference type="Gene3D" id="2.30.30.560">
    <property type="match status" value="2"/>
</dbReference>
<dbReference type="FunFam" id="2.30.30.570:FF:000002">
    <property type="entry name" value="Major vault protein-alpha"/>
    <property type="match status" value="1"/>
</dbReference>
<feature type="repeat" description="MVP" evidence="8">
    <location>
        <begin position="302"/>
        <end position="350"/>
    </location>
</feature>
<feature type="domain" description="Major vault protein shoulder" evidence="11">
    <location>
        <begin position="543"/>
        <end position="660"/>
    </location>
</feature>
<keyword evidence="6" id="KW-0539">Nucleus</keyword>
<dbReference type="Pfam" id="PF11978">
    <property type="entry name" value="MVP_shoulder"/>
    <property type="match status" value="1"/>
</dbReference>
<evidence type="ECO:0000259" key="11">
    <source>
        <dbReference type="Pfam" id="PF11978"/>
    </source>
</evidence>
<evidence type="ECO:0000259" key="14">
    <source>
        <dbReference type="Pfam" id="PF17796"/>
    </source>
</evidence>
<comment type="subcellular location">
    <subcellularLocation>
        <location evidence="2 8">Cytoplasm</location>
    </subcellularLocation>
    <subcellularLocation>
        <location evidence="1">Nucleus</location>
    </subcellularLocation>
</comment>
<evidence type="ECO:0000256" key="7">
    <source>
        <dbReference type="ARBA" id="ARBA00023274"/>
    </source>
</evidence>
<feature type="region of interest" description="Disordered" evidence="9">
    <location>
        <begin position="1"/>
        <end position="21"/>
    </location>
</feature>
<dbReference type="InterPro" id="IPR041134">
    <property type="entry name" value="Vault_2"/>
</dbReference>
<dbReference type="AlphaFoldDB" id="A0A7R9ABJ9"/>
<keyword evidence="5" id="KW-0677">Repeat</keyword>
<feature type="repeat" description="MVP" evidence="8">
    <location>
        <begin position="193"/>
        <end position="245"/>
    </location>
</feature>
<dbReference type="OrthoDB" id="6365499at2759"/>
<feature type="domain" description="Major vault protein repeat" evidence="13">
    <location>
        <begin position="481"/>
        <end position="542"/>
    </location>
</feature>
<name>A0A7R9ABJ9_9CRUS</name>
<evidence type="ECO:0000256" key="2">
    <source>
        <dbReference type="ARBA" id="ARBA00004496"/>
    </source>
</evidence>
<dbReference type="Pfam" id="PF17796">
    <property type="entry name" value="Vault_4"/>
    <property type="match status" value="1"/>
</dbReference>
<dbReference type="FunFam" id="3.30.479.30:FF:000010">
    <property type="entry name" value="major vault protein-like"/>
    <property type="match status" value="1"/>
</dbReference>
<keyword evidence="4 8" id="KW-0963">Cytoplasm</keyword>
<dbReference type="EMBL" id="CAJPEV010003263">
    <property type="protein sequence ID" value="CAG0899353.1"/>
    <property type="molecule type" value="Genomic_DNA"/>
</dbReference>
<dbReference type="InterPro" id="IPR039059">
    <property type="entry name" value="MVP"/>
</dbReference>
<proteinExistence type="predicted"/>
<dbReference type="InterPro" id="IPR040989">
    <property type="entry name" value="Vault_3"/>
</dbReference>
<feature type="domain" description="Major vault protein repeat" evidence="10">
    <location>
        <begin position="347"/>
        <end position="391"/>
    </location>
</feature>
<evidence type="ECO:0000256" key="1">
    <source>
        <dbReference type="ARBA" id="ARBA00004123"/>
    </source>
</evidence>
<evidence type="ECO:0000259" key="13">
    <source>
        <dbReference type="Pfam" id="PF17795"/>
    </source>
</evidence>
<dbReference type="EMBL" id="LR902780">
    <property type="protein sequence ID" value="CAD7251080.1"/>
    <property type="molecule type" value="Genomic_DNA"/>
</dbReference>
<dbReference type="PANTHER" id="PTHR14165">
    <property type="entry name" value="MAJOR VAULT PROTEIN"/>
    <property type="match status" value="1"/>
</dbReference>
<dbReference type="InterPro" id="IPR041136">
    <property type="entry name" value="Vault_4"/>
</dbReference>
<dbReference type="InterPro" id="IPR021870">
    <property type="entry name" value="MVP_shoulder"/>
</dbReference>
<evidence type="ECO:0000256" key="6">
    <source>
        <dbReference type="ARBA" id="ARBA00023242"/>
    </source>
</evidence>
<reference evidence="15" key="1">
    <citation type="submission" date="2020-11" db="EMBL/GenBank/DDBJ databases">
        <authorList>
            <person name="Tran Van P."/>
        </authorList>
    </citation>
    <scope>NUCLEOTIDE SEQUENCE</scope>
</reference>
<dbReference type="Pfam" id="PF17795">
    <property type="entry name" value="Vault_3"/>
    <property type="match status" value="1"/>
</dbReference>
<evidence type="ECO:0000256" key="3">
    <source>
        <dbReference type="ARBA" id="ARBA00018296"/>
    </source>
</evidence>
<dbReference type="FunFam" id="2.30.30.570:FF:000001">
    <property type="entry name" value="major vault protein-like"/>
    <property type="match status" value="1"/>
</dbReference>
<dbReference type="Proteomes" id="UP000677054">
    <property type="component" value="Unassembled WGS sequence"/>
</dbReference>
<evidence type="ECO:0000313" key="16">
    <source>
        <dbReference type="Proteomes" id="UP000677054"/>
    </source>
</evidence>
<dbReference type="InterPro" id="IPR043023">
    <property type="entry name" value="MVP_rep_sf"/>
</dbReference>
<evidence type="ECO:0000256" key="8">
    <source>
        <dbReference type="PROSITE-ProRule" id="PRU00571"/>
    </source>
</evidence>
<dbReference type="GO" id="GO:1990904">
    <property type="term" value="C:ribonucleoprotein complex"/>
    <property type="evidence" value="ECO:0007669"/>
    <property type="project" value="UniProtKB-UniRule"/>
</dbReference>
<feature type="domain" description="Major vault protein repeat" evidence="14">
    <location>
        <begin position="402"/>
        <end position="460"/>
    </location>
</feature>
<feature type="repeat" description="MVP" evidence="8">
    <location>
        <begin position="137"/>
        <end position="192"/>
    </location>
</feature>
<feature type="domain" description="Major vault protein repeat" evidence="10">
    <location>
        <begin position="189"/>
        <end position="230"/>
    </location>
</feature>
<dbReference type="GO" id="GO:0005737">
    <property type="term" value="C:cytoplasm"/>
    <property type="evidence" value="ECO:0007669"/>
    <property type="project" value="UniProtKB-SubCell"/>
</dbReference>
<dbReference type="Gene3D" id="2.30.30.550">
    <property type="entry name" value="Major Vault Protein repeat"/>
    <property type="match status" value="4"/>
</dbReference>
<feature type="domain" description="Major vault protein repeat" evidence="12">
    <location>
        <begin position="70"/>
        <end position="128"/>
    </location>
</feature>
<dbReference type="Gene3D" id="3.30.479.30">
    <property type="entry name" value="Band 7 domain"/>
    <property type="match status" value="1"/>
</dbReference>
<dbReference type="PANTHER" id="PTHR14165:SF3">
    <property type="entry name" value="MAJOR VAULT PROTEIN"/>
    <property type="match status" value="1"/>
</dbReference>
<dbReference type="InterPro" id="IPR036013">
    <property type="entry name" value="Band_7/SPFH_dom_sf"/>
</dbReference>
<gene>
    <name evidence="15" type="ORF">DSTB1V02_LOCUS10847</name>
</gene>
<protein>
    <recommendedName>
        <fullName evidence="3">Major vault protein</fullName>
    </recommendedName>
</protein>
<dbReference type="Pfam" id="PF17794">
    <property type="entry name" value="Vault_2"/>
    <property type="match status" value="2"/>
</dbReference>
<dbReference type="Gene3D" id="2.30.30.570">
    <property type="match status" value="2"/>
</dbReference>
<feature type="repeat" description="MVP" evidence="8">
    <location>
        <begin position="246"/>
        <end position="300"/>
    </location>
</feature>
<keyword evidence="16" id="KW-1185">Reference proteome</keyword>
<sequence length="874" mass="97548">MLGAQKKMNKKGGAWGNEENPGGSGAIFRIAPYQYIHVIDQTTNVTRLEVGPQTYIRKDNERVILGPEKMVIVAPRHYCMIENPVQRDSEGKPVYDDVGQVKLQHAELEVRLEQEPFPLYPGEKLQTSVTPLHVVARNTALRLVAKRDFVQGTGEDAVHRNAGEVWLFEGPGTYIPRKEVEVGETVCAQIIRPNQALKLRAMMDTNDREGAPRVTGEEWLVRKVGAYLPGAYEEVVEVVNAIVLTDKEAVHVQAKRTFKDENGKTRRNGEEWLVLQKDTETFIPGVYEEVVKNVPITTLTNRQYCVILNPLGPDGTPQLGQKKLIKGEKSFFLQPGECLESGIQDVFVLGENEGLILKAREALKDNFYDPAVDRSPGDKWLIRGPVEYFPPVEVEVVTRRTAIPLDKNEGIYVRDIKSGEVRAVIGMTYLLNQDEELWEKELPEAVENLIGLGKDVVADRGLMRAALAAPQGPKGRDRTRVVTFRVPHNTAVQIYDYKDKKARVIFGPDLVLLGPDEQFTQLSLSGGKPKKPNQIRALGLMLGPDFCTDIVVVETADHARLSLQVAYNWHFDIRNHSDETATKIFSVPDFVGDCCKAIASRIRGAVAGVKFDDFHKNSSKIIRVAVFGADEMGKVREKIMFDQNNLVVTSIDIQSVEPVDQRTRDSLQKSVQLAIEITTNSQEAAARHEAERLEQEARGRLEQQKILDEAEAEKTRRHLLELQAESAAVESCGQSTAEARSRADAAAIEAKAAVEQAKLKAEASAIEAESELERLMKARRIELDYVKEQNTLEVQKAKELALIDVEKFKEMMSALGQETLTALAKAGPQHQACSHILYSPHSFLSISSGDVEGTGSPFYIDHRWKESYQSSKYS</sequence>
<evidence type="ECO:0000256" key="9">
    <source>
        <dbReference type="SAM" id="MobiDB-lite"/>
    </source>
</evidence>
<feature type="repeat" description="MVP" evidence="8">
    <location>
        <begin position="76"/>
        <end position="136"/>
    </location>
</feature>
<evidence type="ECO:0000256" key="4">
    <source>
        <dbReference type="ARBA" id="ARBA00022490"/>
    </source>
</evidence>
<keyword evidence="7 8" id="KW-0687">Ribonucleoprotein</keyword>
<dbReference type="FunFam" id="2.30.30.560:FF:000002">
    <property type="entry name" value="Major vault protein-alpha"/>
    <property type="match status" value="1"/>
</dbReference>
<dbReference type="Gene3D" id="2.30.30.620">
    <property type="match status" value="1"/>
</dbReference>
<evidence type="ECO:0000256" key="5">
    <source>
        <dbReference type="ARBA" id="ARBA00022737"/>
    </source>
</evidence>
<dbReference type="InterPro" id="IPR043179">
    <property type="entry name" value="Vault_2_sf"/>
</dbReference>
<dbReference type="Gene3D" id="6.10.250.720">
    <property type="match status" value="1"/>
</dbReference>
<accession>A0A7R9ABJ9</accession>
<feature type="repeat" description="MVP" evidence="8">
    <location>
        <begin position="351"/>
        <end position="406"/>
    </location>
</feature>
<dbReference type="InterPro" id="IPR002499">
    <property type="entry name" value="Vault_N"/>
</dbReference>
<feature type="domain" description="Major vault protein repeat" evidence="10">
    <location>
        <begin position="243"/>
        <end position="285"/>
    </location>
</feature>
<dbReference type="CDD" id="cd08825">
    <property type="entry name" value="MVP_shoulder"/>
    <property type="match status" value="1"/>
</dbReference>
<feature type="domain" description="Major vault protein repeat" evidence="10">
    <location>
        <begin position="133"/>
        <end position="177"/>
    </location>
</feature>
<dbReference type="PROSITE" id="PS51224">
    <property type="entry name" value="MVP"/>
    <property type="match status" value="6"/>
</dbReference>
<dbReference type="FunFam" id="2.30.30.560:FF:000001">
    <property type="entry name" value="major vault protein-like"/>
    <property type="match status" value="1"/>
</dbReference>
<dbReference type="InterPro" id="IPR041139">
    <property type="entry name" value="MVP_rep_dom"/>
</dbReference>
<evidence type="ECO:0000259" key="10">
    <source>
        <dbReference type="Pfam" id="PF01505"/>
    </source>
</evidence>
<dbReference type="GO" id="GO:0005634">
    <property type="term" value="C:nucleus"/>
    <property type="evidence" value="ECO:0007669"/>
    <property type="project" value="UniProtKB-SubCell"/>
</dbReference>
<evidence type="ECO:0000313" key="15">
    <source>
        <dbReference type="EMBL" id="CAD7251080.1"/>
    </source>
</evidence>
<dbReference type="FunFam" id="2.30.30.550:FF:000001">
    <property type="entry name" value="major vault protein-like"/>
    <property type="match status" value="3"/>
</dbReference>
<dbReference type="Pfam" id="PF01505">
    <property type="entry name" value="Vault"/>
    <property type="match status" value="4"/>
</dbReference>